<evidence type="ECO:0000256" key="2">
    <source>
        <dbReference type="PROSITE-ProRule" id="PRU00176"/>
    </source>
</evidence>
<dbReference type="InterPro" id="IPR050502">
    <property type="entry name" value="Euk_RNA-bind_prot"/>
</dbReference>
<dbReference type="GO" id="GO:0005634">
    <property type="term" value="C:nucleus"/>
    <property type="evidence" value="ECO:0007669"/>
    <property type="project" value="TreeGrafter"/>
</dbReference>
<dbReference type="AlphaFoldDB" id="A0AAD6SSZ3"/>
<reference evidence="5" key="1">
    <citation type="submission" date="2023-03" db="EMBL/GenBank/DDBJ databases">
        <title>Massive genome expansion in bonnet fungi (Mycena s.s.) driven by repeated elements and novel gene families across ecological guilds.</title>
        <authorList>
            <consortium name="Lawrence Berkeley National Laboratory"/>
            <person name="Harder C.B."/>
            <person name="Miyauchi S."/>
            <person name="Viragh M."/>
            <person name="Kuo A."/>
            <person name="Thoen E."/>
            <person name="Andreopoulos B."/>
            <person name="Lu D."/>
            <person name="Skrede I."/>
            <person name="Drula E."/>
            <person name="Henrissat B."/>
            <person name="Morin E."/>
            <person name="Kohler A."/>
            <person name="Barry K."/>
            <person name="LaButti K."/>
            <person name="Morin E."/>
            <person name="Salamov A."/>
            <person name="Lipzen A."/>
            <person name="Mereny Z."/>
            <person name="Hegedus B."/>
            <person name="Baldrian P."/>
            <person name="Stursova M."/>
            <person name="Weitz H."/>
            <person name="Taylor A."/>
            <person name="Grigoriev I.V."/>
            <person name="Nagy L.G."/>
            <person name="Martin F."/>
            <person name="Kauserud H."/>
        </authorList>
    </citation>
    <scope>NUCLEOTIDE SEQUENCE</scope>
    <source>
        <strain evidence="5">CBHHK200</strain>
    </source>
</reference>
<dbReference type="SUPFAM" id="SSF54928">
    <property type="entry name" value="RNA-binding domain, RBD"/>
    <property type="match status" value="2"/>
</dbReference>
<dbReference type="Proteomes" id="UP001218188">
    <property type="component" value="Unassembled WGS sequence"/>
</dbReference>
<dbReference type="GO" id="GO:0003729">
    <property type="term" value="F:mRNA binding"/>
    <property type="evidence" value="ECO:0007669"/>
    <property type="project" value="TreeGrafter"/>
</dbReference>
<keyword evidence="1 2" id="KW-0694">RNA-binding</keyword>
<accession>A0AAD6SSZ3</accession>
<comment type="caution">
    <text evidence="5">The sequence shown here is derived from an EMBL/GenBank/DDBJ whole genome shotgun (WGS) entry which is preliminary data.</text>
</comment>
<evidence type="ECO:0000313" key="5">
    <source>
        <dbReference type="EMBL" id="KAJ7032005.1"/>
    </source>
</evidence>
<dbReference type="InterPro" id="IPR000504">
    <property type="entry name" value="RRM_dom"/>
</dbReference>
<dbReference type="Gene3D" id="3.30.70.330">
    <property type="match status" value="2"/>
</dbReference>
<evidence type="ECO:0000259" key="4">
    <source>
        <dbReference type="PROSITE" id="PS50102"/>
    </source>
</evidence>
<evidence type="ECO:0000313" key="6">
    <source>
        <dbReference type="Proteomes" id="UP001218188"/>
    </source>
</evidence>
<name>A0AAD6SSZ3_9AGAR</name>
<organism evidence="5 6">
    <name type="scientific">Mycena alexandri</name>
    <dbReference type="NCBI Taxonomy" id="1745969"/>
    <lineage>
        <taxon>Eukaryota</taxon>
        <taxon>Fungi</taxon>
        <taxon>Dikarya</taxon>
        <taxon>Basidiomycota</taxon>
        <taxon>Agaricomycotina</taxon>
        <taxon>Agaricomycetes</taxon>
        <taxon>Agaricomycetidae</taxon>
        <taxon>Agaricales</taxon>
        <taxon>Marasmiineae</taxon>
        <taxon>Mycenaceae</taxon>
        <taxon>Mycena</taxon>
    </lineage>
</organism>
<sequence length="465" mass="49102">MTHTASLSGPIFKFSRETNAVRVENIPQNVNRLEVLALFSTLIGDIRASQESDDALEITFFTADSARKALCMTGYNVAGSALLVSPIIRAASPAPSQGKRSDARRNLYVLGVPFGMTNQALAALFAPHGTVSHCVILATLDGASRRRGFVVMSTHEEARQAMAALGRSSKGGGGMDISWAVVQRSKGFLDGGDRAGVVQPPSSSLSPAPPPVLSPPVPSDTQALPSLSVEPTSTLLLANLPSLLFGSEDDLRGLVYPFGNVKALKLVRLPPPSASASASASAAPASILSSFPVSTSTPAPTKPITAAIVHYASLVAAQDARRALDGESYAGCTVRVAYLVEPESEPMSAAVSILPDLPAFPAQLDFPPPSRSIPFTTAPRCALPGHKTVFDGRNVGNQFFGAVGYVQTGRQWQAPGLVQPQLYVAPPFPQFETYPVYGVNELPGRWIPDSMYVRAPSARDMGYYV</sequence>
<dbReference type="PROSITE" id="PS50102">
    <property type="entry name" value="RRM"/>
    <property type="match status" value="2"/>
</dbReference>
<evidence type="ECO:0000256" key="1">
    <source>
        <dbReference type="ARBA" id="ARBA00022884"/>
    </source>
</evidence>
<dbReference type="CDD" id="cd00590">
    <property type="entry name" value="RRM_SF"/>
    <property type="match status" value="2"/>
</dbReference>
<protein>
    <recommendedName>
        <fullName evidence="4">RRM domain-containing protein</fullName>
    </recommendedName>
</protein>
<keyword evidence="6" id="KW-1185">Reference proteome</keyword>
<dbReference type="PANTHER" id="PTHR48025:SF1">
    <property type="entry name" value="RRM DOMAIN-CONTAINING PROTEIN"/>
    <property type="match status" value="1"/>
</dbReference>
<dbReference type="InterPro" id="IPR012677">
    <property type="entry name" value="Nucleotide-bd_a/b_plait_sf"/>
</dbReference>
<evidence type="ECO:0000256" key="3">
    <source>
        <dbReference type="SAM" id="MobiDB-lite"/>
    </source>
</evidence>
<dbReference type="PANTHER" id="PTHR48025">
    <property type="entry name" value="OS02G0815200 PROTEIN"/>
    <property type="match status" value="1"/>
</dbReference>
<dbReference type="EMBL" id="JARJCM010000077">
    <property type="protein sequence ID" value="KAJ7032005.1"/>
    <property type="molecule type" value="Genomic_DNA"/>
</dbReference>
<feature type="domain" description="RRM" evidence="4">
    <location>
        <begin position="233"/>
        <end position="341"/>
    </location>
</feature>
<feature type="compositionally biased region" description="Pro residues" evidence="3">
    <location>
        <begin position="207"/>
        <end position="218"/>
    </location>
</feature>
<gene>
    <name evidence="5" type="ORF">C8F04DRAFT_670972</name>
</gene>
<dbReference type="InterPro" id="IPR035979">
    <property type="entry name" value="RBD_domain_sf"/>
</dbReference>
<dbReference type="Pfam" id="PF00076">
    <property type="entry name" value="RRM_1"/>
    <property type="match status" value="1"/>
</dbReference>
<proteinExistence type="predicted"/>
<feature type="domain" description="RRM" evidence="4">
    <location>
        <begin position="105"/>
        <end position="182"/>
    </location>
</feature>
<feature type="region of interest" description="Disordered" evidence="3">
    <location>
        <begin position="192"/>
        <end position="224"/>
    </location>
</feature>
<dbReference type="SMART" id="SM00360">
    <property type="entry name" value="RRM"/>
    <property type="match status" value="3"/>
</dbReference>